<feature type="domain" description="VOC" evidence="1">
    <location>
        <begin position="3"/>
        <end position="116"/>
    </location>
</feature>
<accession>A0A6L9Y1R0</accession>
<dbReference type="SUPFAM" id="SSF54593">
    <property type="entry name" value="Glyoxalase/Bleomycin resistance protein/Dihydroxybiphenyl dioxygenase"/>
    <property type="match status" value="1"/>
</dbReference>
<dbReference type="CDD" id="cd06587">
    <property type="entry name" value="VOC"/>
    <property type="match status" value="1"/>
</dbReference>
<evidence type="ECO:0000313" key="3">
    <source>
        <dbReference type="Proteomes" id="UP000474967"/>
    </source>
</evidence>
<dbReference type="InterPro" id="IPR041581">
    <property type="entry name" value="Glyoxalase_6"/>
</dbReference>
<dbReference type="PROSITE" id="PS51819">
    <property type="entry name" value="VOC"/>
    <property type="match status" value="1"/>
</dbReference>
<dbReference type="InterPro" id="IPR037523">
    <property type="entry name" value="VOC_core"/>
</dbReference>
<protein>
    <submittedName>
        <fullName evidence="2">VOC family protein</fullName>
    </submittedName>
</protein>
<evidence type="ECO:0000259" key="1">
    <source>
        <dbReference type="PROSITE" id="PS51819"/>
    </source>
</evidence>
<keyword evidence="3" id="KW-1185">Reference proteome</keyword>
<reference evidence="2 3" key="1">
    <citation type="journal article" date="2014" name="J. Microbiol.">
        <title>Diaminobutyricibacter tongyongensis gen. nov., sp. nov. and Homoserinibacter gongjuensis gen. nov., sp. nov. belong to the family Microbacteriaceae.</title>
        <authorList>
            <person name="Kim S.J."/>
            <person name="Ahn J.H."/>
            <person name="Weon H.Y."/>
            <person name="Hamada M."/>
            <person name="Suzuki K."/>
            <person name="Kwon S.W."/>
        </authorList>
    </citation>
    <scope>NUCLEOTIDE SEQUENCE [LARGE SCALE GENOMIC DNA]</scope>
    <source>
        <strain evidence="2 3">NBRC 108724</strain>
    </source>
</reference>
<gene>
    <name evidence="2" type="ORF">G3T36_15185</name>
</gene>
<dbReference type="PANTHER" id="PTHR35908">
    <property type="entry name" value="HYPOTHETICAL FUSION PROTEIN"/>
    <property type="match status" value="1"/>
</dbReference>
<dbReference type="Pfam" id="PF18029">
    <property type="entry name" value="Glyoxalase_6"/>
    <property type="match status" value="1"/>
</dbReference>
<dbReference type="PANTHER" id="PTHR35908:SF1">
    <property type="entry name" value="CONSERVED PROTEIN"/>
    <property type="match status" value="1"/>
</dbReference>
<dbReference type="AlphaFoldDB" id="A0A6L9Y1R0"/>
<dbReference type="EMBL" id="JAAGWY010000003">
    <property type="protein sequence ID" value="NEN07204.1"/>
    <property type="molecule type" value="Genomic_DNA"/>
</dbReference>
<sequence length="123" mass="13768">MLRVGSIVWGVRDVPGAIRFWSEALDYRPRDEEPSDDWAILAPREGHGPQLAITEVSSLAGTHQRHHLDLYAFDQAEEVERLVSIGATRVDWDYEPDADYIVLADPDGNRFCVVQAGELANHG</sequence>
<dbReference type="InterPro" id="IPR029068">
    <property type="entry name" value="Glyas_Bleomycin-R_OHBP_Dase"/>
</dbReference>
<organism evidence="2 3">
    <name type="scientific">Leifsonia tongyongensis</name>
    <dbReference type="NCBI Taxonomy" id="1268043"/>
    <lineage>
        <taxon>Bacteria</taxon>
        <taxon>Bacillati</taxon>
        <taxon>Actinomycetota</taxon>
        <taxon>Actinomycetes</taxon>
        <taxon>Micrococcales</taxon>
        <taxon>Microbacteriaceae</taxon>
        <taxon>Leifsonia</taxon>
    </lineage>
</organism>
<dbReference type="Gene3D" id="3.10.180.10">
    <property type="entry name" value="2,3-Dihydroxybiphenyl 1,2-Dioxygenase, domain 1"/>
    <property type="match status" value="1"/>
</dbReference>
<dbReference type="RefSeq" id="WP_163290647.1">
    <property type="nucleotide sequence ID" value="NZ_JAAGWY010000003.1"/>
</dbReference>
<dbReference type="Proteomes" id="UP000474967">
    <property type="component" value="Unassembled WGS sequence"/>
</dbReference>
<evidence type="ECO:0000313" key="2">
    <source>
        <dbReference type="EMBL" id="NEN07204.1"/>
    </source>
</evidence>
<comment type="caution">
    <text evidence="2">The sequence shown here is derived from an EMBL/GenBank/DDBJ whole genome shotgun (WGS) entry which is preliminary data.</text>
</comment>
<name>A0A6L9Y1R0_9MICO</name>
<proteinExistence type="predicted"/>